<sequence>MRTGLPPPADIGVPRGLPGRVHLPRVDPPEAQVLGQERRDPAQGHGHGGAAGPRRGVLVEQRQLLRAQHNRRQAVDRAVRHDGGREPRARAEGHADVQDGRRREQGPAPCRGVHFGPEQTPNALPVRQVDRVHQVHGLRFVRGVLQGERVQVQAG</sequence>
<feature type="region of interest" description="Disordered" evidence="1">
    <location>
        <begin position="1"/>
        <end position="123"/>
    </location>
</feature>
<accession>A0A8D8AID5</accession>
<feature type="compositionally biased region" description="Basic and acidic residues" evidence="1">
    <location>
        <begin position="73"/>
        <end position="105"/>
    </location>
</feature>
<name>A0A8D8AID5_CULPI</name>
<proteinExistence type="predicted"/>
<evidence type="ECO:0000256" key="1">
    <source>
        <dbReference type="SAM" id="MobiDB-lite"/>
    </source>
</evidence>
<organism evidence="2">
    <name type="scientific">Culex pipiens</name>
    <name type="common">House mosquito</name>
    <dbReference type="NCBI Taxonomy" id="7175"/>
    <lineage>
        <taxon>Eukaryota</taxon>
        <taxon>Metazoa</taxon>
        <taxon>Ecdysozoa</taxon>
        <taxon>Arthropoda</taxon>
        <taxon>Hexapoda</taxon>
        <taxon>Insecta</taxon>
        <taxon>Pterygota</taxon>
        <taxon>Neoptera</taxon>
        <taxon>Endopterygota</taxon>
        <taxon>Diptera</taxon>
        <taxon>Nematocera</taxon>
        <taxon>Culicoidea</taxon>
        <taxon>Culicidae</taxon>
        <taxon>Culicinae</taxon>
        <taxon>Culicini</taxon>
        <taxon>Culex</taxon>
        <taxon>Culex</taxon>
    </lineage>
</organism>
<evidence type="ECO:0000313" key="2">
    <source>
        <dbReference type="EMBL" id="CAG6456845.1"/>
    </source>
</evidence>
<reference evidence="2" key="1">
    <citation type="submission" date="2021-05" db="EMBL/GenBank/DDBJ databases">
        <authorList>
            <person name="Alioto T."/>
            <person name="Alioto T."/>
            <person name="Gomez Garrido J."/>
        </authorList>
    </citation>
    <scope>NUCLEOTIDE SEQUENCE</scope>
</reference>
<dbReference type="AlphaFoldDB" id="A0A8D8AID5"/>
<dbReference type="EMBL" id="HBUE01031857">
    <property type="protein sequence ID" value="CAG6456845.1"/>
    <property type="molecule type" value="Transcribed_RNA"/>
</dbReference>
<protein>
    <submittedName>
        <fullName evidence="2">(northern house mosquito) hypothetical protein</fullName>
    </submittedName>
</protein>